<evidence type="ECO:0000256" key="2">
    <source>
        <dbReference type="SAM" id="SignalP"/>
    </source>
</evidence>
<dbReference type="AlphaFoldDB" id="A0A538SEL4"/>
<dbReference type="Proteomes" id="UP000320184">
    <property type="component" value="Unassembled WGS sequence"/>
</dbReference>
<evidence type="ECO:0000256" key="1">
    <source>
        <dbReference type="SAM" id="MobiDB-lite"/>
    </source>
</evidence>
<proteinExistence type="predicted"/>
<evidence type="ECO:0008006" key="5">
    <source>
        <dbReference type="Google" id="ProtNLM"/>
    </source>
</evidence>
<reference evidence="3 4" key="1">
    <citation type="journal article" date="2019" name="Nat. Microbiol.">
        <title>Mediterranean grassland soil C-N compound turnover is dependent on rainfall and depth, and is mediated by genomically divergent microorganisms.</title>
        <authorList>
            <person name="Diamond S."/>
            <person name="Andeer P.F."/>
            <person name="Li Z."/>
            <person name="Crits-Christoph A."/>
            <person name="Burstein D."/>
            <person name="Anantharaman K."/>
            <person name="Lane K.R."/>
            <person name="Thomas B.C."/>
            <person name="Pan C."/>
            <person name="Northen T.R."/>
            <person name="Banfield J.F."/>
        </authorList>
    </citation>
    <scope>NUCLEOTIDE SEQUENCE [LARGE SCALE GENOMIC DNA]</scope>
    <source>
        <strain evidence="3">WS_3</strain>
    </source>
</reference>
<accession>A0A538SEL4</accession>
<keyword evidence="2" id="KW-0732">Signal</keyword>
<feature type="region of interest" description="Disordered" evidence="1">
    <location>
        <begin position="229"/>
        <end position="248"/>
    </location>
</feature>
<feature type="signal peptide" evidence="2">
    <location>
        <begin position="1"/>
        <end position="23"/>
    </location>
</feature>
<evidence type="ECO:0000313" key="4">
    <source>
        <dbReference type="Proteomes" id="UP000320184"/>
    </source>
</evidence>
<comment type="caution">
    <text evidence="3">The sequence shown here is derived from an EMBL/GenBank/DDBJ whole genome shotgun (WGS) entry which is preliminary data.</text>
</comment>
<sequence length="248" mass="27521">MRLPFCLVLSMACLGLTRAPLRADPVDQGVFRVYLGGHAVGTETFAYDLKGDSLVISSHLRRLVSTPSGDDTLDKEVMLVADSLEYDLRSYQSTQKFQGKSVRRGVFPRDTTFAVFREIGAKGSGDQLARPPGHLYIVDPQVFVLFDMMCRTLQHRVFGTRPIWVLSLGVKDSVISASATDLGTEEIRWGNRQIQARKLRLADPATQFIAWVSPAGRMLRLIQPEAGLRVEREPPPARRSSRGPRPGG</sequence>
<gene>
    <name evidence="3" type="ORF">E6K73_09325</name>
</gene>
<organism evidence="3 4">
    <name type="scientific">Eiseniibacteriota bacterium</name>
    <dbReference type="NCBI Taxonomy" id="2212470"/>
    <lineage>
        <taxon>Bacteria</taxon>
        <taxon>Candidatus Eiseniibacteriota</taxon>
    </lineage>
</organism>
<evidence type="ECO:0000313" key="3">
    <source>
        <dbReference type="EMBL" id="TMQ49809.1"/>
    </source>
</evidence>
<protein>
    <recommendedName>
        <fullName evidence="5">DUF3108 domain-containing protein</fullName>
    </recommendedName>
</protein>
<feature type="chain" id="PRO_5021837826" description="DUF3108 domain-containing protein" evidence="2">
    <location>
        <begin position="24"/>
        <end position="248"/>
    </location>
</feature>
<dbReference type="EMBL" id="VBOT01000115">
    <property type="protein sequence ID" value="TMQ49809.1"/>
    <property type="molecule type" value="Genomic_DNA"/>
</dbReference>
<name>A0A538SEL4_UNCEI</name>